<protein>
    <recommendedName>
        <fullName evidence="4">Small ribosomal subunit protein mS41</fullName>
    </recommendedName>
</protein>
<evidence type="ECO:0000256" key="4">
    <source>
        <dbReference type="ARBA" id="ARBA00035129"/>
    </source>
</evidence>
<evidence type="ECO:0000259" key="5">
    <source>
        <dbReference type="SMART" id="SM01238"/>
    </source>
</evidence>
<evidence type="ECO:0000256" key="2">
    <source>
        <dbReference type="ARBA" id="ARBA00010492"/>
    </source>
</evidence>
<name>A0A8H7UFY3_MORIS</name>
<evidence type="ECO:0000256" key="1">
    <source>
        <dbReference type="ARBA" id="ARBA00004173"/>
    </source>
</evidence>
<comment type="subcellular location">
    <subcellularLocation>
        <location evidence="1">Mitochondrion</location>
    </subcellularLocation>
</comment>
<dbReference type="InterPro" id="IPR039603">
    <property type="entry name" value="Ribosomal_mS41"/>
</dbReference>
<comment type="caution">
    <text evidence="6">The sequence shown here is derived from an EMBL/GenBank/DDBJ whole genome shotgun (WGS) entry which is preliminary data.</text>
</comment>
<keyword evidence="3" id="KW-0496">Mitochondrion</keyword>
<proteinExistence type="inferred from homology"/>
<dbReference type="Proteomes" id="UP000654370">
    <property type="component" value="Unassembled WGS sequence"/>
</dbReference>
<dbReference type="PANTHER" id="PTHR28235:SF1">
    <property type="entry name" value="SMALL RIBOSOMAL SUBUNIT PROTEIN MS41"/>
    <property type="match status" value="1"/>
</dbReference>
<dbReference type="InterPro" id="IPR019083">
    <property type="entry name" value="SAM_Ribosomal_mS41"/>
</dbReference>
<dbReference type="Pfam" id="PF09597">
    <property type="entry name" value="SAM_Ribosomal_mS41"/>
    <property type="match status" value="1"/>
</dbReference>
<gene>
    <name evidence="6" type="ORF">INT43_004006</name>
</gene>
<feature type="domain" description="Small ribosomal subunit protein mS41 SAM" evidence="5">
    <location>
        <begin position="41"/>
        <end position="96"/>
    </location>
</feature>
<sequence>MATLPRKLSALRRILPQARFTHSGPNASKQVPSPRGEITDVEAFLKRAGRGSDEVATKFQDWNHLFSASSRDLKEMGLPTKQRKYILSRVEFFRQGIDPYPIAVKPKKK</sequence>
<organism evidence="6 7">
    <name type="scientific">Mortierella isabellina</name>
    <name type="common">Filamentous fungus</name>
    <name type="synonym">Umbelopsis isabellina</name>
    <dbReference type="NCBI Taxonomy" id="91625"/>
    <lineage>
        <taxon>Eukaryota</taxon>
        <taxon>Fungi</taxon>
        <taxon>Fungi incertae sedis</taxon>
        <taxon>Mucoromycota</taxon>
        <taxon>Mucoromycotina</taxon>
        <taxon>Umbelopsidomycetes</taxon>
        <taxon>Umbelopsidales</taxon>
        <taxon>Umbelopsidaceae</taxon>
        <taxon>Umbelopsis</taxon>
    </lineage>
</organism>
<keyword evidence="7" id="KW-1185">Reference proteome</keyword>
<dbReference type="GO" id="GO:0005739">
    <property type="term" value="C:mitochondrion"/>
    <property type="evidence" value="ECO:0007669"/>
    <property type="project" value="UniProtKB-SubCell"/>
</dbReference>
<evidence type="ECO:0000256" key="3">
    <source>
        <dbReference type="ARBA" id="ARBA00023128"/>
    </source>
</evidence>
<reference evidence="6" key="1">
    <citation type="submission" date="2020-12" db="EMBL/GenBank/DDBJ databases">
        <title>Metabolic potential, ecology and presence of endohyphal bacteria is reflected in genomic diversity of Mucoromycotina.</title>
        <authorList>
            <person name="Muszewska A."/>
            <person name="Okrasinska A."/>
            <person name="Steczkiewicz K."/>
            <person name="Drgas O."/>
            <person name="Orlowska M."/>
            <person name="Perlinska-Lenart U."/>
            <person name="Aleksandrzak-Piekarczyk T."/>
            <person name="Szatraj K."/>
            <person name="Zielenkiewicz U."/>
            <person name="Pilsyk S."/>
            <person name="Malc E."/>
            <person name="Mieczkowski P."/>
            <person name="Kruszewska J.S."/>
            <person name="Biernat P."/>
            <person name="Pawlowska J."/>
        </authorList>
    </citation>
    <scope>NUCLEOTIDE SEQUENCE</scope>
    <source>
        <strain evidence="6">WA0000067209</strain>
    </source>
</reference>
<dbReference type="OrthoDB" id="18595at2759"/>
<dbReference type="AlphaFoldDB" id="A0A8H7UFY3"/>
<dbReference type="EMBL" id="JAEPQZ010000006">
    <property type="protein sequence ID" value="KAG2180217.1"/>
    <property type="molecule type" value="Genomic_DNA"/>
</dbReference>
<comment type="similarity">
    <text evidence="2">Belongs to the mitochondrion-specific ribosomal protein mS41 family.</text>
</comment>
<evidence type="ECO:0000313" key="6">
    <source>
        <dbReference type="EMBL" id="KAG2180217.1"/>
    </source>
</evidence>
<dbReference type="SMART" id="SM01238">
    <property type="entry name" value="IGR"/>
    <property type="match status" value="1"/>
</dbReference>
<evidence type="ECO:0000313" key="7">
    <source>
        <dbReference type="Proteomes" id="UP000654370"/>
    </source>
</evidence>
<accession>A0A8H7UFY3</accession>
<dbReference type="PANTHER" id="PTHR28235">
    <property type="entry name" value="PROTEIN FYV4, MITOCHONDRIAL"/>
    <property type="match status" value="1"/>
</dbReference>